<keyword evidence="2" id="KW-1185">Reference proteome</keyword>
<accession>A0A0E4GE55</accession>
<protein>
    <submittedName>
        <fullName evidence="1">Uncharacterized</fullName>
    </submittedName>
</protein>
<sequence>MFLNGTEMKFAEGGYKYVFMKPPKNVTEKTISKDNGDRMHIELYDNGVQIRTLITRQEVNTIINREVAIDTVSNKIYILEPDSQIKKNPDGSIEVAEGETN</sequence>
<proteinExistence type="predicted"/>
<gene>
    <name evidence="1" type="ORF">1799</name>
</gene>
<dbReference type="AlphaFoldDB" id="A0A0E4GE55"/>
<evidence type="ECO:0000313" key="1">
    <source>
        <dbReference type="EMBL" id="CFX75550.1"/>
    </source>
</evidence>
<dbReference type="STRING" id="690567.1799"/>
<organism evidence="1 2">
    <name type="scientific">Syntrophomonas zehnderi OL-4</name>
    <dbReference type="NCBI Taxonomy" id="690567"/>
    <lineage>
        <taxon>Bacteria</taxon>
        <taxon>Bacillati</taxon>
        <taxon>Bacillota</taxon>
        <taxon>Clostridia</taxon>
        <taxon>Eubacteriales</taxon>
        <taxon>Syntrophomonadaceae</taxon>
        <taxon>Syntrophomonas</taxon>
    </lineage>
</organism>
<evidence type="ECO:0000313" key="2">
    <source>
        <dbReference type="Proteomes" id="UP000045545"/>
    </source>
</evidence>
<dbReference type="Proteomes" id="UP000045545">
    <property type="component" value="Unassembled WGS sequence"/>
</dbReference>
<dbReference type="EMBL" id="CGIH01000029">
    <property type="protein sequence ID" value="CFX75550.1"/>
    <property type="molecule type" value="Genomic_DNA"/>
</dbReference>
<name>A0A0E4GE55_9FIRM</name>
<reference evidence="1 2" key="1">
    <citation type="submission" date="2015-03" db="EMBL/GenBank/DDBJ databases">
        <authorList>
            <person name="Murphy D."/>
        </authorList>
    </citation>
    <scope>NUCLEOTIDE SEQUENCE [LARGE SCALE GENOMIC DNA]</scope>
    <source>
        <strain evidence="1 2">OL-4</strain>
    </source>
</reference>